<evidence type="ECO:0000313" key="2">
    <source>
        <dbReference type="Proteomes" id="UP001157915"/>
    </source>
</evidence>
<dbReference type="EMBL" id="FXUA01000003">
    <property type="protein sequence ID" value="SMP22288.1"/>
    <property type="molecule type" value="Genomic_DNA"/>
</dbReference>
<gene>
    <name evidence="1" type="ORF">SAMN06265367_103427</name>
</gene>
<reference evidence="1 2" key="1">
    <citation type="submission" date="2017-05" db="EMBL/GenBank/DDBJ databases">
        <authorList>
            <person name="Varghese N."/>
            <person name="Submissions S."/>
        </authorList>
    </citation>
    <scope>NUCLEOTIDE SEQUENCE [LARGE SCALE GENOMIC DNA]</scope>
    <source>
        <strain evidence="1 2">DSM 15360</strain>
    </source>
</reference>
<keyword evidence="2" id="KW-1185">Reference proteome</keyword>
<organism evidence="1 2">
    <name type="scientific">Algoriphagus winogradskyi</name>
    <dbReference type="NCBI Taxonomy" id="237017"/>
    <lineage>
        <taxon>Bacteria</taxon>
        <taxon>Pseudomonadati</taxon>
        <taxon>Bacteroidota</taxon>
        <taxon>Cytophagia</taxon>
        <taxon>Cytophagales</taxon>
        <taxon>Cyclobacteriaceae</taxon>
        <taxon>Algoriphagus</taxon>
    </lineage>
</organism>
<proteinExistence type="predicted"/>
<dbReference type="Gene3D" id="3.30.565.40">
    <property type="entry name" value="Fervidobacterium nodosum Rt17-B1 like"/>
    <property type="match status" value="1"/>
</dbReference>
<evidence type="ECO:0000313" key="1">
    <source>
        <dbReference type="EMBL" id="SMP22288.1"/>
    </source>
</evidence>
<comment type="caution">
    <text evidence="1">The sequence shown here is derived from an EMBL/GenBank/DDBJ whole genome shotgun (WGS) entry which is preliminary data.</text>
</comment>
<evidence type="ECO:0008006" key="3">
    <source>
        <dbReference type="Google" id="ProtNLM"/>
    </source>
</evidence>
<protein>
    <recommendedName>
        <fullName evidence="3">DUF4163 domain-containing protein</fullName>
    </recommendedName>
</protein>
<sequence>MKRILTIILLFIGTIAFGQSVQIDTFRLEKSERFKDIQSDKMNFPIISSGNKKVDSLINTDLKNRFTDNEYPTDNLDSTLTRWAGDQIVFLGFQVTYNQNGILSINVSAEGCGAYCTSWTDYFNYSTQTGKWLDINSIVDTTGLFREMVFKDKKEQYNEASLELKDVLNDSDWGLTQDEYDSAIEYYNECDNTFNLNQFALYPNSIEIIEECRLPHVMKPLTPIIELKYRFSEIGEYLKIKI</sequence>
<dbReference type="Proteomes" id="UP001157915">
    <property type="component" value="Unassembled WGS sequence"/>
</dbReference>
<name>A0ABY1P0Z3_9BACT</name>
<accession>A0ABY1P0Z3</accession>